<dbReference type="InterPro" id="IPR003593">
    <property type="entry name" value="AAA+_ATPase"/>
</dbReference>
<keyword evidence="4" id="KW-0067">ATP-binding</keyword>
<evidence type="ECO:0000256" key="1">
    <source>
        <dbReference type="ARBA" id="ARBA00005378"/>
    </source>
</evidence>
<dbReference type="CDD" id="cd18140">
    <property type="entry name" value="HLD_clamp_RFC"/>
    <property type="match status" value="1"/>
</dbReference>
<dbReference type="OrthoDB" id="4199794at2759"/>
<dbReference type="NCBIfam" id="NF001679">
    <property type="entry name" value="PRK00440.1"/>
    <property type="match status" value="1"/>
</dbReference>
<evidence type="ECO:0000259" key="6">
    <source>
        <dbReference type="SMART" id="SM00382"/>
    </source>
</evidence>
<dbReference type="GO" id="GO:0003677">
    <property type="term" value="F:DNA binding"/>
    <property type="evidence" value="ECO:0007669"/>
    <property type="project" value="InterPro"/>
</dbReference>
<dbReference type="Gene3D" id="3.40.50.300">
    <property type="entry name" value="P-loop containing nucleotide triphosphate hydrolases"/>
    <property type="match status" value="1"/>
</dbReference>
<dbReference type="Proteomes" id="UP000007800">
    <property type="component" value="Unassembled WGS sequence"/>
</dbReference>
<dbReference type="GO" id="GO:0006261">
    <property type="term" value="P:DNA-templated DNA replication"/>
    <property type="evidence" value="ECO:0007669"/>
    <property type="project" value="TreeGrafter"/>
</dbReference>
<dbReference type="GO" id="GO:0016887">
    <property type="term" value="F:ATP hydrolysis activity"/>
    <property type="evidence" value="ECO:0007669"/>
    <property type="project" value="InterPro"/>
</dbReference>
<dbReference type="AlphaFoldDB" id="C5LA68"/>
<evidence type="ECO:0000256" key="3">
    <source>
        <dbReference type="ARBA" id="ARBA00022741"/>
    </source>
</evidence>
<dbReference type="CDD" id="cd00009">
    <property type="entry name" value="AAA"/>
    <property type="match status" value="1"/>
</dbReference>
<dbReference type="InterPro" id="IPR050238">
    <property type="entry name" value="DNA_Rep/Repair_Clamp_Loader"/>
</dbReference>
<protein>
    <submittedName>
        <fullName evidence="7">Replication factor C subunit, putative</fullName>
    </submittedName>
</protein>
<dbReference type="InterPro" id="IPR008921">
    <property type="entry name" value="DNA_pol3_clamp-load_cplx_C"/>
</dbReference>
<dbReference type="PANTHER" id="PTHR11669:SF5">
    <property type="entry name" value="REPLICATION FACTOR C SUBUNIT 2"/>
    <property type="match status" value="1"/>
</dbReference>
<dbReference type="EMBL" id="GG680729">
    <property type="protein sequence ID" value="EER06324.1"/>
    <property type="molecule type" value="Genomic_DNA"/>
</dbReference>
<dbReference type="InterPro" id="IPR047854">
    <property type="entry name" value="RFC_lid"/>
</dbReference>
<dbReference type="SUPFAM" id="SSF48019">
    <property type="entry name" value="post-AAA+ oligomerization domain-like"/>
    <property type="match status" value="1"/>
</dbReference>
<dbReference type="PANTHER" id="PTHR11669">
    <property type="entry name" value="REPLICATION FACTOR C / DNA POLYMERASE III GAMMA-TAU SUBUNIT"/>
    <property type="match status" value="1"/>
</dbReference>
<dbReference type="GO" id="GO:0006281">
    <property type="term" value="P:DNA repair"/>
    <property type="evidence" value="ECO:0007669"/>
    <property type="project" value="TreeGrafter"/>
</dbReference>
<dbReference type="SMART" id="SM00382">
    <property type="entry name" value="AAA"/>
    <property type="match status" value="1"/>
</dbReference>
<dbReference type="Pfam" id="PF00004">
    <property type="entry name" value="AAA"/>
    <property type="match status" value="1"/>
</dbReference>
<feature type="region of interest" description="Disordered" evidence="5">
    <location>
        <begin position="406"/>
        <end position="514"/>
    </location>
</feature>
<evidence type="ECO:0000313" key="7">
    <source>
        <dbReference type="EMBL" id="EER06324.1"/>
    </source>
</evidence>
<dbReference type="GO" id="GO:0005634">
    <property type="term" value="C:nucleus"/>
    <property type="evidence" value="ECO:0007669"/>
    <property type="project" value="TreeGrafter"/>
</dbReference>
<sequence length="514" mass="56098">MASSASTTTAAGVGLPWVEKYRPISLSDVVGNEPAMQRLRAMAEDRHMPNLLLSGPPGCGKTTSVMCLARALLGEDLVKTAVLELNASDDRGIDVVRNRIKTFAQQKISLPAGGCQQKIVILDEADSMTEAAQQAMRRTMEIHSATTRFALACNQSTKIIEPIQSRCAIVRFSRLKDSDIEAQVKKVADMEGVQLRGDGLEALIFTAEGDMRAALNNLQSTATGFGVVTRENVFKVCDQPQPGELKQATLDCVNNDWCSAFDRLDKITAQGYSIGDIVGTLERVIRNLPPEELNEAIKIEFLQAIAMCRLRMSEGLQSRVQLSVYVYMPVLNALDTPLEKSEEPLEREVIDAELQRLLEAKPAQMSYDEYLKWYVAVKNIQRFYRSPVIEPLMFIEGFTEEDLEKAVGGSTRQQGVTRELDNKKLPTTSTSWSSSAMATTSGWSSSTVPKQNPPSTAWSSSTAVTSTWSSAAATQSSSSTNGWSSVSSSSADNSSRTGGVWSSSSFQGGWSSKR</sequence>
<dbReference type="FunCoup" id="C5LA68">
    <property type="interactions" value="621"/>
</dbReference>
<dbReference type="InterPro" id="IPR003959">
    <property type="entry name" value="ATPase_AAA_core"/>
</dbReference>
<keyword evidence="3" id="KW-0547">Nucleotide-binding</keyword>
<evidence type="ECO:0000256" key="4">
    <source>
        <dbReference type="ARBA" id="ARBA00022840"/>
    </source>
</evidence>
<comment type="similarity">
    <text evidence="1">Belongs to the activator 1 small subunits family.</text>
</comment>
<dbReference type="OMA" id="PQEGEIN"/>
<evidence type="ECO:0000313" key="8">
    <source>
        <dbReference type="Proteomes" id="UP000007800"/>
    </source>
</evidence>
<reference evidence="7 8" key="1">
    <citation type="submission" date="2008-07" db="EMBL/GenBank/DDBJ databases">
        <authorList>
            <person name="El-Sayed N."/>
            <person name="Caler E."/>
            <person name="Inman J."/>
            <person name="Amedeo P."/>
            <person name="Hass B."/>
            <person name="Wortman J."/>
        </authorList>
    </citation>
    <scope>NUCLEOTIDE SEQUENCE [LARGE SCALE GENOMIC DNA]</scope>
    <source>
        <strain evidence="8">ATCC 50983 / TXsc</strain>
    </source>
</reference>
<proteinExistence type="inferred from homology"/>
<dbReference type="InParanoid" id="C5LA68"/>
<dbReference type="Gene3D" id="1.20.272.10">
    <property type="match status" value="1"/>
</dbReference>
<dbReference type="FunFam" id="1.10.8.60:FF:000012">
    <property type="entry name" value="Replication factor C subunit 4"/>
    <property type="match status" value="1"/>
</dbReference>
<dbReference type="Pfam" id="PF08542">
    <property type="entry name" value="Rep_fac_C"/>
    <property type="match status" value="1"/>
</dbReference>
<evidence type="ECO:0000256" key="5">
    <source>
        <dbReference type="SAM" id="MobiDB-lite"/>
    </source>
</evidence>
<evidence type="ECO:0000256" key="2">
    <source>
        <dbReference type="ARBA" id="ARBA00022705"/>
    </source>
</evidence>
<dbReference type="GeneID" id="9065362"/>
<dbReference type="FunFam" id="3.40.50.300:FF:003154">
    <property type="entry name" value="Serine/threonine-protein phosphatase"/>
    <property type="match status" value="1"/>
</dbReference>
<dbReference type="InterPro" id="IPR027417">
    <property type="entry name" value="P-loop_NTPase"/>
</dbReference>
<dbReference type="SUPFAM" id="SSF52540">
    <property type="entry name" value="P-loop containing nucleoside triphosphate hydrolases"/>
    <property type="match status" value="1"/>
</dbReference>
<dbReference type="Gene3D" id="1.10.8.60">
    <property type="match status" value="1"/>
</dbReference>
<dbReference type="GO" id="GO:0005524">
    <property type="term" value="F:ATP binding"/>
    <property type="evidence" value="ECO:0007669"/>
    <property type="project" value="UniProtKB-KW"/>
</dbReference>
<dbReference type="GO" id="GO:0003689">
    <property type="term" value="F:DNA clamp loader activity"/>
    <property type="evidence" value="ECO:0007669"/>
    <property type="project" value="TreeGrafter"/>
</dbReference>
<organism evidence="8">
    <name type="scientific">Perkinsus marinus (strain ATCC 50983 / TXsc)</name>
    <dbReference type="NCBI Taxonomy" id="423536"/>
    <lineage>
        <taxon>Eukaryota</taxon>
        <taxon>Sar</taxon>
        <taxon>Alveolata</taxon>
        <taxon>Perkinsozoa</taxon>
        <taxon>Perkinsea</taxon>
        <taxon>Perkinsida</taxon>
        <taxon>Perkinsidae</taxon>
        <taxon>Perkinsus</taxon>
    </lineage>
</organism>
<dbReference type="InterPro" id="IPR013748">
    <property type="entry name" value="Rep_factorC_C"/>
</dbReference>
<keyword evidence="2" id="KW-0235">DNA replication</keyword>
<accession>C5LA68</accession>
<keyword evidence="8" id="KW-1185">Reference proteome</keyword>
<feature type="compositionally biased region" description="Low complexity" evidence="5">
    <location>
        <begin position="427"/>
        <end position="447"/>
    </location>
</feature>
<name>C5LA68_PERM5</name>
<dbReference type="RefSeq" id="XP_002774508.1">
    <property type="nucleotide sequence ID" value="XM_002774462.1"/>
</dbReference>
<feature type="compositionally biased region" description="Low complexity" evidence="5">
    <location>
        <begin position="455"/>
        <end position="514"/>
    </location>
</feature>
<gene>
    <name evidence="7" type="ORF">Pmar_PMAR006090</name>
</gene>
<feature type="domain" description="AAA+ ATPase" evidence="6">
    <location>
        <begin position="47"/>
        <end position="181"/>
    </location>
</feature>
<dbReference type="GO" id="GO:0005663">
    <property type="term" value="C:DNA replication factor C complex"/>
    <property type="evidence" value="ECO:0007669"/>
    <property type="project" value="TreeGrafter"/>
</dbReference>